<reference evidence="4" key="1">
    <citation type="submission" date="2015-07" db="EMBL/GenBank/DDBJ databases">
        <title>Adaptation to a free-living lifestyle via gene acquisitions in the diplomonad Trepomonas sp. PC1.</title>
        <authorList>
            <person name="Xu F."/>
            <person name="Jerlstrom-Hultqvist J."/>
            <person name="Kolisko M."/>
            <person name="Simpson A.G.B."/>
            <person name="Roger A.J."/>
            <person name="Svard S.G."/>
            <person name="Andersson J.O."/>
        </authorList>
    </citation>
    <scope>NUCLEOTIDE SEQUENCE</scope>
    <source>
        <strain evidence="4">PC1</strain>
    </source>
</reference>
<evidence type="ECO:0000256" key="2">
    <source>
        <dbReference type="ARBA" id="ARBA00022840"/>
    </source>
</evidence>
<keyword evidence="4" id="KW-0418">Kinase</keyword>
<keyword evidence="3" id="KW-0812">Transmembrane</keyword>
<dbReference type="PANTHER" id="PTHR10695:SF46">
    <property type="entry name" value="BIFUNCTIONAL COENZYME A SYNTHASE-RELATED"/>
    <property type="match status" value="1"/>
</dbReference>
<dbReference type="GO" id="GO:0004140">
    <property type="term" value="F:dephospho-CoA kinase activity"/>
    <property type="evidence" value="ECO:0007669"/>
    <property type="project" value="InterPro"/>
</dbReference>
<dbReference type="PANTHER" id="PTHR10695">
    <property type="entry name" value="DEPHOSPHO-COA KINASE-RELATED"/>
    <property type="match status" value="1"/>
</dbReference>
<dbReference type="EMBL" id="GDID01004593">
    <property type="protein sequence ID" value="JAP92013.1"/>
    <property type="molecule type" value="Transcribed_RNA"/>
</dbReference>
<sequence>VLTGQIGSGKSTISAIVNKMHGAVIDTDLVSRQLQKPGQKCLKQLVKSFGQEILNDEKELNRAKLAEIAFSDPQKLKMLNQIMHKQISRRTFIEICKILFNFNYKPGQIFGLHPDFRFVANPRFICVEVPLYFEARLNFHCPVINVGVSDQEELKQRIEKRDGKQGVKRLESQLSLENREQLADFCIRNDLKEETEQKVLTVLAKIEAQKGGILENVKNWVAVFVIVVMGIFVVILAKIRRGMEK</sequence>
<dbReference type="GO" id="GO:0015937">
    <property type="term" value="P:coenzyme A biosynthetic process"/>
    <property type="evidence" value="ECO:0007669"/>
    <property type="project" value="InterPro"/>
</dbReference>
<name>A0A146K535_9EUKA</name>
<dbReference type="AlphaFoldDB" id="A0A146K535"/>
<keyword evidence="4" id="KW-0808">Transferase</keyword>
<feature type="transmembrane region" description="Helical" evidence="3">
    <location>
        <begin position="220"/>
        <end position="239"/>
    </location>
</feature>
<keyword evidence="3" id="KW-0472">Membrane</keyword>
<dbReference type="NCBIfam" id="TIGR00152">
    <property type="entry name" value="dephospho-CoA kinase"/>
    <property type="match status" value="1"/>
</dbReference>
<feature type="non-terminal residue" evidence="4">
    <location>
        <position position="1"/>
    </location>
</feature>
<evidence type="ECO:0000313" key="4">
    <source>
        <dbReference type="EMBL" id="JAP92013.1"/>
    </source>
</evidence>
<proteinExistence type="inferred from homology"/>
<organism evidence="4">
    <name type="scientific">Trepomonas sp. PC1</name>
    <dbReference type="NCBI Taxonomy" id="1076344"/>
    <lineage>
        <taxon>Eukaryota</taxon>
        <taxon>Metamonada</taxon>
        <taxon>Diplomonadida</taxon>
        <taxon>Hexamitidae</taxon>
        <taxon>Hexamitinae</taxon>
        <taxon>Trepomonas</taxon>
    </lineage>
</organism>
<dbReference type="InterPro" id="IPR027417">
    <property type="entry name" value="P-loop_NTPase"/>
</dbReference>
<dbReference type="Gene3D" id="3.40.50.300">
    <property type="entry name" value="P-loop containing nucleotide triphosphate hydrolases"/>
    <property type="match status" value="1"/>
</dbReference>
<dbReference type="SUPFAM" id="SSF52540">
    <property type="entry name" value="P-loop containing nucleoside triphosphate hydrolases"/>
    <property type="match status" value="1"/>
</dbReference>
<dbReference type="HAMAP" id="MF_00376">
    <property type="entry name" value="Dephospho_CoA_kinase"/>
    <property type="match status" value="1"/>
</dbReference>
<keyword evidence="1" id="KW-0547">Nucleotide-binding</keyword>
<gene>
    <name evidence="4" type="ORF">TPC1_16175</name>
</gene>
<dbReference type="GO" id="GO:0005524">
    <property type="term" value="F:ATP binding"/>
    <property type="evidence" value="ECO:0007669"/>
    <property type="project" value="UniProtKB-KW"/>
</dbReference>
<keyword evidence="2" id="KW-0067">ATP-binding</keyword>
<dbReference type="Pfam" id="PF01121">
    <property type="entry name" value="CoaE"/>
    <property type="match status" value="1"/>
</dbReference>
<evidence type="ECO:0000256" key="3">
    <source>
        <dbReference type="SAM" id="Phobius"/>
    </source>
</evidence>
<dbReference type="CDD" id="cd02022">
    <property type="entry name" value="DPCK"/>
    <property type="match status" value="1"/>
</dbReference>
<keyword evidence="3" id="KW-1133">Transmembrane helix</keyword>
<evidence type="ECO:0000256" key="1">
    <source>
        <dbReference type="ARBA" id="ARBA00022741"/>
    </source>
</evidence>
<accession>A0A146K535</accession>
<dbReference type="PROSITE" id="PS51219">
    <property type="entry name" value="DPCK"/>
    <property type="match status" value="1"/>
</dbReference>
<protein>
    <submittedName>
        <fullName evidence="4">Dephospho-CoA kinase</fullName>
    </submittedName>
</protein>
<dbReference type="InterPro" id="IPR001977">
    <property type="entry name" value="Depp_CoAkinase"/>
</dbReference>